<proteinExistence type="predicted"/>
<accession>A0ABT8KL15</accession>
<feature type="signal peptide" evidence="1">
    <location>
        <begin position="1"/>
        <end position="19"/>
    </location>
</feature>
<name>A0ABT8KL15_9BACT</name>
<dbReference type="Proteomes" id="UP001172082">
    <property type="component" value="Unassembled WGS sequence"/>
</dbReference>
<reference evidence="2" key="1">
    <citation type="submission" date="2023-06" db="EMBL/GenBank/DDBJ databases">
        <title>Genomic of Parafulvivirga corallium.</title>
        <authorList>
            <person name="Wang G."/>
        </authorList>
    </citation>
    <scope>NUCLEOTIDE SEQUENCE</scope>
    <source>
        <strain evidence="2">BMA10</strain>
    </source>
</reference>
<feature type="chain" id="PRO_5047138657" description="Secreted protein" evidence="1">
    <location>
        <begin position="20"/>
        <end position="215"/>
    </location>
</feature>
<sequence>MKKGFLYVALCLFSISAYSQTKAIYTNPEFSTLAKDHKKLAILPFKAIVSLRPNQMKKLTPEQFEKLQKDEGKAIQSALHTYFLKKQNQKGYTVSFQDVGTTNAILKKNEISEENIDEYTSDELAKLLEVDGIISGTLNTNKPMSDGASLALGVLVGFYGSTNSGKISINIKDGKTDALLWKYDKTLSRSLGSDTNTVVNAIMRKASRKFPYIEL</sequence>
<organism evidence="2 3">
    <name type="scientific">Splendidivirga corallicola</name>
    <dbReference type="NCBI Taxonomy" id="3051826"/>
    <lineage>
        <taxon>Bacteria</taxon>
        <taxon>Pseudomonadati</taxon>
        <taxon>Bacteroidota</taxon>
        <taxon>Cytophagia</taxon>
        <taxon>Cytophagales</taxon>
        <taxon>Splendidivirgaceae</taxon>
        <taxon>Splendidivirga</taxon>
    </lineage>
</organism>
<keyword evidence="3" id="KW-1185">Reference proteome</keyword>
<dbReference type="Gene3D" id="3.40.50.10610">
    <property type="entry name" value="ABC-type transport auxiliary lipoprotein component"/>
    <property type="match status" value="1"/>
</dbReference>
<evidence type="ECO:0008006" key="4">
    <source>
        <dbReference type="Google" id="ProtNLM"/>
    </source>
</evidence>
<evidence type="ECO:0000256" key="1">
    <source>
        <dbReference type="SAM" id="SignalP"/>
    </source>
</evidence>
<gene>
    <name evidence="2" type="ORF">QQ008_02810</name>
</gene>
<dbReference type="EMBL" id="JAUJEA010000001">
    <property type="protein sequence ID" value="MDN5200265.1"/>
    <property type="molecule type" value="Genomic_DNA"/>
</dbReference>
<dbReference type="RefSeq" id="WP_346750290.1">
    <property type="nucleotide sequence ID" value="NZ_JAUJEA010000001.1"/>
</dbReference>
<keyword evidence="1" id="KW-0732">Signal</keyword>
<protein>
    <recommendedName>
        <fullName evidence="4">Secreted protein</fullName>
    </recommendedName>
</protein>
<comment type="caution">
    <text evidence="2">The sequence shown here is derived from an EMBL/GenBank/DDBJ whole genome shotgun (WGS) entry which is preliminary data.</text>
</comment>
<evidence type="ECO:0000313" key="3">
    <source>
        <dbReference type="Proteomes" id="UP001172082"/>
    </source>
</evidence>
<evidence type="ECO:0000313" key="2">
    <source>
        <dbReference type="EMBL" id="MDN5200265.1"/>
    </source>
</evidence>